<organism evidence="1 2">
    <name type="scientific">Dreissena polymorpha</name>
    <name type="common">Zebra mussel</name>
    <name type="synonym">Mytilus polymorpha</name>
    <dbReference type="NCBI Taxonomy" id="45954"/>
    <lineage>
        <taxon>Eukaryota</taxon>
        <taxon>Metazoa</taxon>
        <taxon>Spiralia</taxon>
        <taxon>Lophotrochozoa</taxon>
        <taxon>Mollusca</taxon>
        <taxon>Bivalvia</taxon>
        <taxon>Autobranchia</taxon>
        <taxon>Heteroconchia</taxon>
        <taxon>Euheterodonta</taxon>
        <taxon>Imparidentia</taxon>
        <taxon>Neoheterodontei</taxon>
        <taxon>Myida</taxon>
        <taxon>Dreissenoidea</taxon>
        <taxon>Dreissenidae</taxon>
        <taxon>Dreissena</taxon>
    </lineage>
</organism>
<protein>
    <submittedName>
        <fullName evidence="1">Uncharacterized protein</fullName>
    </submittedName>
</protein>
<dbReference type="Proteomes" id="UP000828390">
    <property type="component" value="Unassembled WGS sequence"/>
</dbReference>
<reference evidence="1" key="2">
    <citation type="submission" date="2020-11" db="EMBL/GenBank/DDBJ databases">
        <authorList>
            <person name="McCartney M.A."/>
            <person name="Auch B."/>
            <person name="Kono T."/>
            <person name="Mallez S."/>
            <person name="Becker A."/>
            <person name="Gohl D.M."/>
            <person name="Silverstein K.A.T."/>
            <person name="Koren S."/>
            <person name="Bechman K.B."/>
            <person name="Herman A."/>
            <person name="Abrahante J.E."/>
            <person name="Garbe J."/>
        </authorList>
    </citation>
    <scope>NUCLEOTIDE SEQUENCE</scope>
    <source>
        <strain evidence="1">Duluth1</strain>
        <tissue evidence="1">Whole animal</tissue>
    </source>
</reference>
<evidence type="ECO:0000313" key="2">
    <source>
        <dbReference type="Proteomes" id="UP000828390"/>
    </source>
</evidence>
<sequence length="190" mass="21474">MGLMMYTDPRPRSIRSALQNIEAQSIFLVVEKLEKAEKEKGKMIMHIENPHIKGYQVQRLHVGQNCPFPLPILPIHQATTEDIAMQLDMRYKILALVRGVSVEDVYELAGAHLTDITEHNKGFSTLFAEMKNLEAPAWQVSCCTHTTLGFSSAMNNKVMRLVVAEMKIEKVIQSFMVDREVYIKNASVAG</sequence>
<evidence type="ECO:0000313" key="1">
    <source>
        <dbReference type="EMBL" id="KAH3729443.1"/>
    </source>
</evidence>
<reference evidence="1" key="1">
    <citation type="journal article" date="2019" name="bioRxiv">
        <title>The Genome of the Zebra Mussel, Dreissena polymorpha: A Resource for Invasive Species Research.</title>
        <authorList>
            <person name="McCartney M.A."/>
            <person name="Auch B."/>
            <person name="Kono T."/>
            <person name="Mallez S."/>
            <person name="Zhang Y."/>
            <person name="Obille A."/>
            <person name="Becker A."/>
            <person name="Abrahante J.E."/>
            <person name="Garbe J."/>
            <person name="Badalamenti J.P."/>
            <person name="Herman A."/>
            <person name="Mangelson H."/>
            <person name="Liachko I."/>
            <person name="Sullivan S."/>
            <person name="Sone E.D."/>
            <person name="Koren S."/>
            <person name="Silverstein K.A.T."/>
            <person name="Beckman K.B."/>
            <person name="Gohl D.M."/>
        </authorList>
    </citation>
    <scope>NUCLEOTIDE SEQUENCE</scope>
    <source>
        <strain evidence="1">Duluth1</strain>
        <tissue evidence="1">Whole animal</tissue>
    </source>
</reference>
<proteinExistence type="predicted"/>
<gene>
    <name evidence="1" type="ORF">DPMN_055414</name>
</gene>
<keyword evidence="2" id="KW-1185">Reference proteome</keyword>
<comment type="caution">
    <text evidence="1">The sequence shown here is derived from an EMBL/GenBank/DDBJ whole genome shotgun (WGS) entry which is preliminary data.</text>
</comment>
<dbReference type="AlphaFoldDB" id="A0A9D4CSC4"/>
<accession>A0A9D4CSC4</accession>
<name>A0A9D4CSC4_DREPO</name>
<dbReference type="EMBL" id="JAIWYP010000012">
    <property type="protein sequence ID" value="KAH3729443.1"/>
    <property type="molecule type" value="Genomic_DNA"/>
</dbReference>